<dbReference type="SMART" id="SM00409">
    <property type="entry name" value="IG"/>
    <property type="match status" value="1"/>
</dbReference>
<dbReference type="Pfam" id="PF07686">
    <property type="entry name" value="V-set"/>
    <property type="match status" value="1"/>
</dbReference>
<evidence type="ECO:0000313" key="9">
    <source>
        <dbReference type="Proteomes" id="UP000053760"/>
    </source>
</evidence>
<keyword evidence="1" id="KW-0732">Signal</keyword>
<gene>
    <name evidence="8" type="ORF">N303_11974</name>
</gene>
<dbReference type="Proteomes" id="UP000053760">
    <property type="component" value="Unassembled WGS sequence"/>
</dbReference>
<evidence type="ECO:0000313" key="8">
    <source>
        <dbReference type="EMBL" id="KFO77516.1"/>
    </source>
</evidence>
<dbReference type="InterPro" id="IPR003599">
    <property type="entry name" value="Ig_sub"/>
</dbReference>
<organism evidence="8 9">
    <name type="scientific">Cuculus canorus</name>
    <name type="common">Common cuckoo</name>
    <dbReference type="NCBI Taxonomy" id="55661"/>
    <lineage>
        <taxon>Eukaryota</taxon>
        <taxon>Metazoa</taxon>
        <taxon>Chordata</taxon>
        <taxon>Craniata</taxon>
        <taxon>Vertebrata</taxon>
        <taxon>Euteleostomi</taxon>
        <taxon>Archelosauria</taxon>
        <taxon>Archosauria</taxon>
        <taxon>Dinosauria</taxon>
        <taxon>Saurischia</taxon>
        <taxon>Theropoda</taxon>
        <taxon>Coelurosauria</taxon>
        <taxon>Aves</taxon>
        <taxon>Neognathae</taxon>
        <taxon>Neoaves</taxon>
        <taxon>Otidimorphae</taxon>
        <taxon>Cuculiformes</taxon>
        <taxon>Cuculidae</taxon>
        <taxon>Cuculus</taxon>
    </lineage>
</organism>
<dbReference type="InterPro" id="IPR051755">
    <property type="entry name" value="Ig-like_CS_Receptor"/>
</dbReference>
<evidence type="ECO:0000256" key="2">
    <source>
        <dbReference type="ARBA" id="ARBA00023157"/>
    </source>
</evidence>
<keyword evidence="6" id="KW-1133">Transmembrane helix</keyword>
<keyword evidence="9" id="KW-1185">Reference proteome</keyword>
<evidence type="ECO:0000256" key="1">
    <source>
        <dbReference type="ARBA" id="ARBA00022729"/>
    </source>
</evidence>
<dbReference type="Gene3D" id="2.60.40.10">
    <property type="entry name" value="Immunoglobulins"/>
    <property type="match status" value="1"/>
</dbReference>
<dbReference type="AlphaFoldDB" id="A0A091G856"/>
<dbReference type="InterPro" id="IPR013106">
    <property type="entry name" value="Ig_V-set"/>
</dbReference>
<reference evidence="8 9" key="1">
    <citation type="submission" date="2014-04" db="EMBL/GenBank/DDBJ databases">
        <title>Genome evolution of avian class.</title>
        <authorList>
            <person name="Zhang G."/>
            <person name="Li C."/>
        </authorList>
    </citation>
    <scope>NUCLEOTIDE SEQUENCE [LARGE SCALE GENOMIC DNA]</scope>
    <source>
        <strain evidence="8">BGI_N303</strain>
    </source>
</reference>
<evidence type="ECO:0000259" key="7">
    <source>
        <dbReference type="PROSITE" id="PS50835"/>
    </source>
</evidence>
<keyword evidence="6" id="KW-0812">Transmembrane</keyword>
<dbReference type="FunFam" id="2.60.40.10:FF:000295">
    <property type="entry name" value="Tyrosine-protein phosphatase non-receptor type substrate 1"/>
    <property type="match status" value="1"/>
</dbReference>
<keyword evidence="6" id="KW-0472">Membrane</keyword>
<sequence length="226" mass="24836">AQVSQDFELWQAPDPVEVETLTLTCTTFGDGPTGPVKWLKGKDSGNETVYDQTGSFPRVTRAVSWSNTDFTIHIRDVQPEDADTYYCVKFRKTLRGEEEFRRGKGTEVSVRETNLIPGILAAAVVLCFLLLLGLLVALFLYRRKRLAGQAATSSFSTIPLHCCAGTPSTSSKALDAETSHLPSRKSSKEDNEIHYADLQPLPAVPRRDRNPGAAMSEYASIKVAAQ</sequence>
<evidence type="ECO:0000256" key="6">
    <source>
        <dbReference type="SAM" id="Phobius"/>
    </source>
</evidence>
<keyword evidence="8" id="KW-0675">Receptor</keyword>
<dbReference type="PANTHER" id="PTHR19971">
    <property type="entry name" value="SIGNAL-REGULATORY PROTEIN BETA"/>
    <property type="match status" value="1"/>
</dbReference>
<dbReference type="EMBL" id="KL447823">
    <property type="protein sequence ID" value="KFO77516.1"/>
    <property type="molecule type" value="Genomic_DNA"/>
</dbReference>
<feature type="region of interest" description="Disordered" evidence="5">
    <location>
        <begin position="167"/>
        <end position="213"/>
    </location>
</feature>
<dbReference type="InterPro" id="IPR013783">
    <property type="entry name" value="Ig-like_fold"/>
</dbReference>
<dbReference type="PROSITE" id="PS50835">
    <property type="entry name" value="IG_LIKE"/>
    <property type="match status" value="1"/>
</dbReference>
<feature type="domain" description="Ig-like" evidence="7">
    <location>
        <begin position="19"/>
        <end position="87"/>
    </location>
</feature>
<feature type="transmembrane region" description="Helical" evidence="6">
    <location>
        <begin position="119"/>
        <end position="141"/>
    </location>
</feature>
<keyword evidence="4" id="KW-0393">Immunoglobulin domain</keyword>
<proteinExistence type="predicted"/>
<protein>
    <submittedName>
        <fullName evidence="8">Tyrosine-protein phosphatase non-receptor type substrate 1</fullName>
    </submittedName>
</protein>
<feature type="non-terminal residue" evidence="8">
    <location>
        <position position="1"/>
    </location>
</feature>
<feature type="non-terminal residue" evidence="8">
    <location>
        <position position="226"/>
    </location>
</feature>
<dbReference type="SMART" id="SM00406">
    <property type="entry name" value="IGv"/>
    <property type="match status" value="1"/>
</dbReference>
<dbReference type="SUPFAM" id="SSF48726">
    <property type="entry name" value="Immunoglobulin"/>
    <property type="match status" value="1"/>
</dbReference>
<feature type="compositionally biased region" description="Basic and acidic residues" evidence="5">
    <location>
        <begin position="186"/>
        <end position="195"/>
    </location>
</feature>
<accession>A0A091G856</accession>
<evidence type="ECO:0000256" key="4">
    <source>
        <dbReference type="ARBA" id="ARBA00023319"/>
    </source>
</evidence>
<name>A0A091G856_CUCCA</name>
<keyword evidence="2" id="KW-1015">Disulfide bond</keyword>
<dbReference type="InterPro" id="IPR036179">
    <property type="entry name" value="Ig-like_dom_sf"/>
</dbReference>
<evidence type="ECO:0000256" key="5">
    <source>
        <dbReference type="SAM" id="MobiDB-lite"/>
    </source>
</evidence>
<keyword evidence="3" id="KW-0325">Glycoprotein</keyword>
<dbReference type="STRING" id="55661.A0A091G856"/>
<evidence type="ECO:0000256" key="3">
    <source>
        <dbReference type="ARBA" id="ARBA00023180"/>
    </source>
</evidence>
<dbReference type="InterPro" id="IPR007110">
    <property type="entry name" value="Ig-like_dom"/>
</dbReference>